<comment type="caution">
    <text evidence="1">The sequence shown here is derived from an EMBL/GenBank/DDBJ whole genome shotgun (WGS) entry which is preliminary data.</text>
</comment>
<gene>
    <name evidence="1" type="ORF">TNCT_709581</name>
</gene>
<name>A0A8X6FSY3_TRICU</name>
<keyword evidence="2" id="KW-1185">Reference proteome</keyword>
<sequence length="117" mass="13895">MFVGIYVEIYLKSIRKKDLQIGLNFYNKSLKSEDYADIYDLIDRVFCQVNTKTRKEVFDKLAQGSIEIYSMGCERRFRKSACDHFTIMVDCLLTLLNEFKEEEKCDIEEFERESSSK</sequence>
<protein>
    <submittedName>
        <fullName evidence="1">Uncharacterized protein</fullName>
    </submittedName>
</protein>
<reference evidence="1" key="1">
    <citation type="submission" date="2020-07" db="EMBL/GenBank/DDBJ databases">
        <title>Multicomponent nature underlies the extraordinary mechanical properties of spider dragline silk.</title>
        <authorList>
            <person name="Kono N."/>
            <person name="Nakamura H."/>
            <person name="Mori M."/>
            <person name="Yoshida Y."/>
            <person name="Ohtoshi R."/>
            <person name="Malay A.D."/>
            <person name="Moran D.A.P."/>
            <person name="Tomita M."/>
            <person name="Numata K."/>
            <person name="Arakawa K."/>
        </authorList>
    </citation>
    <scope>NUCLEOTIDE SEQUENCE</scope>
</reference>
<dbReference type="Proteomes" id="UP000887116">
    <property type="component" value="Unassembled WGS sequence"/>
</dbReference>
<proteinExistence type="predicted"/>
<evidence type="ECO:0000313" key="2">
    <source>
        <dbReference type="Proteomes" id="UP000887116"/>
    </source>
</evidence>
<dbReference type="AlphaFoldDB" id="A0A8X6FSY3"/>
<dbReference type="OrthoDB" id="6436227at2759"/>
<evidence type="ECO:0000313" key="1">
    <source>
        <dbReference type="EMBL" id="GFQ88136.1"/>
    </source>
</evidence>
<organism evidence="1 2">
    <name type="scientific">Trichonephila clavata</name>
    <name type="common">Joro spider</name>
    <name type="synonym">Nephila clavata</name>
    <dbReference type="NCBI Taxonomy" id="2740835"/>
    <lineage>
        <taxon>Eukaryota</taxon>
        <taxon>Metazoa</taxon>
        <taxon>Ecdysozoa</taxon>
        <taxon>Arthropoda</taxon>
        <taxon>Chelicerata</taxon>
        <taxon>Arachnida</taxon>
        <taxon>Araneae</taxon>
        <taxon>Araneomorphae</taxon>
        <taxon>Entelegynae</taxon>
        <taxon>Araneoidea</taxon>
        <taxon>Nephilidae</taxon>
        <taxon>Trichonephila</taxon>
    </lineage>
</organism>
<accession>A0A8X6FSY3</accession>
<dbReference type="EMBL" id="BMAO01033265">
    <property type="protein sequence ID" value="GFQ88136.1"/>
    <property type="molecule type" value="Genomic_DNA"/>
</dbReference>